<keyword evidence="3" id="KW-0067">ATP-binding</keyword>
<accession>A0AAU9K229</accession>
<reference evidence="4" key="1">
    <citation type="submission" date="2021-09" db="EMBL/GenBank/DDBJ databases">
        <authorList>
            <consortium name="AG Swart"/>
            <person name="Singh M."/>
            <person name="Singh A."/>
            <person name="Seah K."/>
            <person name="Emmerich C."/>
        </authorList>
    </citation>
    <scope>NUCLEOTIDE SEQUENCE</scope>
    <source>
        <strain evidence="4">ATCC30299</strain>
    </source>
</reference>
<protein>
    <recommendedName>
        <fullName evidence="6">Tubulin polyglutamylase ttll6</fullName>
    </recommendedName>
</protein>
<organism evidence="4 5">
    <name type="scientific">Blepharisma stoltei</name>
    <dbReference type="NCBI Taxonomy" id="1481888"/>
    <lineage>
        <taxon>Eukaryota</taxon>
        <taxon>Sar</taxon>
        <taxon>Alveolata</taxon>
        <taxon>Ciliophora</taxon>
        <taxon>Postciliodesmatophora</taxon>
        <taxon>Heterotrichea</taxon>
        <taxon>Heterotrichida</taxon>
        <taxon>Blepharismidae</taxon>
        <taxon>Blepharisma</taxon>
    </lineage>
</organism>
<evidence type="ECO:0008006" key="6">
    <source>
        <dbReference type="Google" id="ProtNLM"/>
    </source>
</evidence>
<dbReference type="GO" id="GO:0036064">
    <property type="term" value="C:ciliary basal body"/>
    <property type="evidence" value="ECO:0007669"/>
    <property type="project" value="TreeGrafter"/>
</dbReference>
<keyword evidence="1" id="KW-0436">Ligase</keyword>
<evidence type="ECO:0000256" key="1">
    <source>
        <dbReference type="ARBA" id="ARBA00022598"/>
    </source>
</evidence>
<proteinExistence type="predicted"/>
<dbReference type="AlphaFoldDB" id="A0AAU9K229"/>
<dbReference type="EMBL" id="CAJZBQ010000056">
    <property type="protein sequence ID" value="CAG9333107.1"/>
    <property type="molecule type" value="Genomic_DNA"/>
</dbReference>
<dbReference type="GO" id="GO:0070740">
    <property type="term" value="F:tubulin-glutamic acid ligase activity"/>
    <property type="evidence" value="ECO:0007669"/>
    <property type="project" value="TreeGrafter"/>
</dbReference>
<dbReference type="Gene3D" id="3.30.470.20">
    <property type="entry name" value="ATP-grasp fold, B domain"/>
    <property type="match status" value="1"/>
</dbReference>
<sequence length="599" mass="68760">MKEKKKSKLICNVGDTKYKVVKHIASKVFGMTLTRSEEAEWDLKWTDSAVQPEKLCSMKPFQKINHFPGMYSITRKSNLAWSLNKMRKLFPKDYNFYPRTWVLPGDLGDFKAQMDKKKKIFIVKPEASCQGRGIFLVKKPEDLTVTEGYVAQEYVKSPFLLDGLKFDLRVYALVAGCDPLRVFIHEDGLTRLATHQYQKPKKKNMKDACMHLTNYAVNKHSGLFEFNEEAEEDDSGHKRSLKSTLAFFESLGHDANALKAKIGDMIVKTLCAIQPSLSHAYRSCQPNDLTNSMCFEILGLDILIDHKLRPWLLEVNHTPSFTTDSPLDWKIKKRVIKESIKMMNIKASNRKHYYINKSVEAQQRSIGKAVRETREERKENQRLQAELRNQWEDAHMGGFTRAYTEENKASYQQFLQAAEQIWSEWTGTQASRLKRLEDPATSQRPEVVSAPSKLIEDSHKTIRCRTAKTRCLSPDNHPEVQNFDSKTMVPAEDHPATKTHRECSSMPTSVDLKISNRRETLSAYLTKAISEKRSIETSYENKRILGSKIQSSRVIPSNMKLPGVQIGNFLVPKVYEFTGSEMMARPVFPCRPRSGVFKL</sequence>
<keyword evidence="2" id="KW-0547">Nucleotide-binding</keyword>
<comment type="caution">
    <text evidence="4">The sequence shown here is derived from an EMBL/GenBank/DDBJ whole genome shotgun (WGS) entry which is preliminary data.</text>
</comment>
<evidence type="ECO:0000256" key="3">
    <source>
        <dbReference type="ARBA" id="ARBA00022840"/>
    </source>
</evidence>
<dbReference type="PANTHER" id="PTHR12241">
    <property type="entry name" value="TUBULIN POLYGLUTAMYLASE"/>
    <property type="match status" value="1"/>
</dbReference>
<dbReference type="GO" id="GO:0005524">
    <property type="term" value="F:ATP binding"/>
    <property type="evidence" value="ECO:0007669"/>
    <property type="project" value="UniProtKB-KW"/>
</dbReference>
<dbReference type="GO" id="GO:0015631">
    <property type="term" value="F:tubulin binding"/>
    <property type="evidence" value="ECO:0007669"/>
    <property type="project" value="TreeGrafter"/>
</dbReference>
<dbReference type="PANTHER" id="PTHR12241:SF147">
    <property type="entry name" value="TUBULIN POLYGLUTAMYLASE TTLL7"/>
    <property type="match status" value="1"/>
</dbReference>
<keyword evidence="5" id="KW-1185">Reference proteome</keyword>
<dbReference type="InterPro" id="IPR004344">
    <property type="entry name" value="TTL/TTLL_fam"/>
</dbReference>
<dbReference type="SUPFAM" id="SSF56059">
    <property type="entry name" value="Glutathione synthetase ATP-binding domain-like"/>
    <property type="match status" value="1"/>
</dbReference>
<dbReference type="Pfam" id="PF03133">
    <property type="entry name" value="TTL"/>
    <property type="match status" value="1"/>
</dbReference>
<dbReference type="Proteomes" id="UP001162131">
    <property type="component" value="Unassembled WGS sequence"/>
</dbReference>
<evidence type="ECO:0000313" key="5">
    <source>
        <dbReference type="Proteomes" id="UP001162131"/>
    </source>
</evidence>
<dbReference type="GO" id="GO:0000226">
    <property type="term" value="P:microtubule cytoskeleton organization"/>
    <property type="evidence" value="ECO:0007669"/>
    <property type="project" value="TreeGrafter"/>
</dbReference>
<dbReference type="PROSITE" id="PS51221">
    <property type="entry name" value="TTL"/>
    <property type="match status" value="1"/>
</dbReference>
<evidence type="ECO:0000256" key="2">
    <source>
        <dbReference type="ARBA" id="ARBA00022741"/>
    </source>
</evidence>
<name>A0AAU9K229_9CILI</name>
<evidence type="ECO:0000313" key="4">
    <source>
        <dbReference type="EMBL" id="CAG9333107.1"/>
    </source>
</evidence>
<gene>
    <name evidence="4" type="ORF">BSTOLATCC_MIC57927</name>
</gene>